<proteinExistence type="predicted"/>
<accession>A0AB34HAS7</accession>
<protein>
    <submittedName>
        <fullName evidence="1">Uncharacterized protein</fullName>
    </submittedName>
</protein>
<comment type="caution">
    <text evidence="1">The sequence shown here is derived from an EMBL/GenBank/DDBJ whole genome shotgun (WGS) entry which is preliminary data.</text>
</comment>
<evidence type="ECO:0000313" key="1">
    <source>
        <dbReference type="EMBL" id="KAJ8787759.1"/>
    </source>
</evidence>
<organism evidence="1 2">
    <name type="scientific">Eschrichtius robustus</name>
    <name type="common">California gray whale</name>
    <name type="synonym">Eschrichtius gibbosus</name>
    <dbReference type="NCBI Taxonomy" id="9764"/>
    <lineage>
        <taxon>Eukaryota</taxon>
        <taxon>Metazoa</taxon>
        <taxon>Chordata</taxon>
        <taxon>Craniata</taxon>
        <taxon>Vertebrata</taxon>
        <taxon>Euteleostomi</taxon>
        <taxon>Mammalia</taxon>
        <taxon>Eutheria</taxon>
        <taxon>Laurasiatheria</taxon>
        <taxon>Artiodactyla</taxon>
        <taxon>Whippomorpha</taxon>
        <taxon>Cetacea</taxon>
        <taxon>Mysticeti</taxon>
        <taxon>Eschrichtiidae</taxon>
        <taxon>Eschrichtius</taxon>
    </lineage>
</organism>
<dbReference type="AlphaFoldDB" id="A0AB34HAS7"/>
<keyword evidence="2" id="KW-1185">Reference proteome</keyword>
<dbReference type="Proteomes" id="UP001159641">
    <property type="component" value="Unassembled WGS sequence"/>
</dbReference>
<dbReference type="EMBL" id="JAIQCJ010001745">
    <property type="protein sequence ID" value="KAJ8787759.1"/>
    <property type="molecule type" value="Genomic_DNA"/>
</dbReference>
<reference evidence="1 2" key="1">
    <citation type="submission" date="2022-11" db="EMBL/GenBank/DDBJ databases">
        <title>Whole genome sequence of Eschrichtius robustus ER-17-0199.</title>
        <authorList>
            <person name="Bruniche-Olsen A."/>
            <person name="Black A.N."/>
            <person name="Fields C.J."/>
            <person name="Walden K."/>
            <person name="Dewoody J.A."/>
        </authorList>
    </citation>
    <scope>NUCLEOTIDE SEQUENCE [LARGE SCALE GENOMIC DNA]</scope>
    <source>
        <strain evidence="1">ER-17-0199</strain>
        <tissue evidence="1">Blubber</tissue>
    </source>
</reference>
<name>A0AB34HAS7_ESCRO</name>
<evidence type="ECO:0000313" key="2">
    <source>
        <dbReference type="Proteomes" id="UP001159641"/>
    </source>
</evidence>
<sequence length="108" mass="10657">MSSGVGGALMEASDGTWGSGLAREVVSGAEPTSLVPDSCGSYSWFPGSGEAAAAPPVGEGKRSCVGGGRSDADAKVAASGHHFGARKQNPGLKAAFALLAQYLVFCGP</sequence>
<gene>
    <name evidence="1" type="ORF">J1605_022790</name>
</gene>